<dbReference type="CDD" id="cd00603">
    <property type="entry name" value="IPT_PCSR"/>
    <property type="match status" value="11"/>
</dbReference>
<dbReference type="InParanoid" id="A0A672RGE5"/>
<dbReference type="Pfam" id="PF24606">
    <property type="entry name" value="CEMIP_beta-hel"/>
    <property type="match status" value="2"/>
</dbReference>
<evidence type="ECO:0000256" key="8">
    <source>
        <dbReference type="ARBA" id="ARBA00022989"/>
    </source>
</evidence>
<gene>
    <name evidence="14" type="primary">LOC107563710</name>
</gene>
<dbReference type="InterPro" id="IPR055401">
    <property type="entry name" value="CEMIP_beta-hel_dom"/>
</dbReference>
<dbReference type="CDD" id="cd00102">
    <property type="entry name" value="IPT"/>
    <property type="match status" value="1"/>
</dbReference>
<evidence type="ECO:0000313" key="14">
    <source>
        <dbReference type="Ensembl" id="ENSSGRP00000087642.1"/>
    </source>
</evidence>
<organism evidence="14 15">
    <name type="scientific">Sinocyclocheilus grahami</name>
    <name type="common">Dianchi golden-line fish</name>
    <name type="synonym">Barbus grahami</name>
    <dbReference type="NCBI Taxonomy" id="75366"/>
    <lineage>
        <taxon>Eukaryota</taxon>
        <taxon>Metazoa</taxon>
        <taxon>Chordata</taxon>
        <taxon>Craniata</taxon>
        <taxon>Vertebrata</taxon>
        <taxon>Euteleostomi</taxon>
        <taxon>Actinopterygii</taxon>
        <taxon>Neopterygii</taxon>
        <taxon>Teleostei</taxon>
        <taxon>Ostariophysi</taxon>
        <taxon>Cypriniformes</taxon>
        <taxon>Cyprinidae</taxon>
        <taxon>Cyprininae</taxon>
        <taxon>Sinocyclocheilus</taxon>
    </lineage>
</organism>
<evidence type="ECO:0000256" key="2">
    <source>
        <dbReference type="ARBA" id="ARBA00004236"/>
    </source>
</evidence>
<feature type="domain" description="G8" evidence="12">
    <location>
        <begin position="2980"/>
        <end position="3125"/>
    </location>
</feature>
<dbReference type="OMA" id="VQIMIHA"/>
<evidence type="ECO:0000256" key="11">
    <source>
        <dbReference type="ARBA" id="ARBA00023273"/>
    </source>
</evidence>
<evidence type="ECO:0000256" key="5">
    <source>
        <dbReference type="ARBA" id="ARBA00022692"/>
    </source>
</evidence>
<dbReference type="GO" id="GO:0042995">
    <property type="term" value="C:cell projection"/>
    <property type="evidence" value="ECO:0007669"/>
    <property type="project" value="UniProtKB-SubCell"/>
</dbReference>
<dbReference type="SUPFAM" id="SSF49503">
    <property type="entry name" value="Cupredoxins"/>
    <property type="match status" value="1"/>
</dbReference>
<dbReference type="SMART" id="SM00710">
    <property type="entry name" value="PbH1"/>
    <property type="match status" value="9"/>
</dbReference>
<keyword evidence="11" id="KW-0966">Cell projection</keyword>
<dbReference type="Gene3D" id="2.60.40.10">
    <property type="entry name" value="Immunoglobulins"/>
    <property type="match status" value="12"/>
</dbReference>
<proteinExistence type="predicted"/>
<dbReference type="Gene3D" id="2.60.120.1560">
    <property type="match status" value="1"/>
</dbReference>
<keyword evidence="8" id="KW-1133">Transmembrane helix</keyword>
<reference evidence="14" key="2">
    <citation type="submission" date="2025-09" db="UniProtKB">
        <authorList>
            <consortium name="Ensembl"/>
        </authorList>
    </citation>
    <scope>IDENTIFICATION</scope>
</reference>
<dbReference type="SMART" id="SM01225">
    <property type="entry name" value="G8"/>
    <property type="match status" value="2"/>
</dbReference>
<comment type="subcellular location">
    <subcellularLocation>
        <location evidence="2">Cell membrane</location>
    </subcellularLocation>
    <subcellularLocation>
        <location evidence="3">Cell projection</location>
    </subcellularLocation>
    <subcellularLocation>
        <location evidence="1">Membrane</location>
        <topology evidence="1">Single-pass membrane protein</topology>
    </subcellularLocation>
</comment>
<dbReference type="InterPro" id="IPR037524">
    <property type="entry name" value="PA14/GLEYA"/>
</dbReference>
<dbReference type="FunFam" id="2.60.40.10:FF:001292">
    <property type="entry name" value="PKHD1 like 1"/>
    <property type="match status" value="1"/>
</dbReference>
<dbReference type="InterPro" id="IPR012334">
    <property type="entry name" value="Pectin_lyas_fold"/>
</dbReference>
<dbReference type="SUPFAM" id="SSF81296">
    <property type="entry name" value="E set domains"/>
    <property type="match status" value="12"/>
</dbReference>
<dbReference type="InterPro" id="IPR013783">
    <property type="entry name" value="Ig-like_fold"/>
</dbReference>
<reference evidence="14" key="1">
    <citation type="submission" date="2025-08" db="UniProtKB">
        <authorList>
            <consortium name="Ensembl"/>
        </authorList>
    </citation>
    <scope>IDENTIFICATION</scope>
</reference>
<evidence type="ECO:0000259" key="12">
    <source>
        <dbReference type="PROSITE" id="PS51484"/>
    </source>
</evidence>
<evidence type="ECO:0000313" key="15">
    <source>
        <dbReference type="Proteomes" id="UP000472262"/>
    </source>
</evidence>
<keyword evidence="7" id="KW-0677">Repeat</keyword>
<dbReference type="GO" id="GO:0005886">
    <property type="term" value="C:plasma membrane"/>
    <property type="evidence" value="ECO:0007669"/>
    <property type="project" value="UniProtKB-SubCell"/>
</dbReference>
<dbReference type="Pfam" id="PF07691">
    <property type="entry name" value="PA14"/>
    <property type="match status" value="1"/>
</dbReference>
<dbReference type="SUPFAM" id="SSF56988">
    <property type="entry name" value="Anthrax protective antigen"/>
    <property type="match status" value="1"/>
</dbReference>
<dbReference type="InterPro" id="IPR002909">
    <property type="entry name" value="IPT_dom"/>
</dbReference>
<keyword evidence="9" id="KW-0472">Membrane</keyword>
<keyword evidence="4" id="KW-1003">Cell membrane</keyword>
<dbReference type="InterPro" id="IPR008972">
    <property type="entry name" value="Cupredoxin"/>
</dbReference>
<keyword evidence="15" id="KW-1185">Reference proteome</keyword>
<keyword evidence="6" id="KW-0732">Signal</keyword>
<dbReference type="Proteomes" id="UP000472262">
    <property type="component" value="Unassembled WGS sequence"/>
</dbReference>
<dbReference type="FunFam" id="2.60.40.10:FF:001057">
    <property type="entry name" value="PKHD1 like 1"/>
    <property type="match status" value="1"/>
</dbReference>
<dbReference type="InterPro" id="IPR019316">
    <property type="entry name" value="G8_domain"/>
</dbReference>
<dbReference type="Gene3D" id="2.60.40.420">
    <property type="entry name" value="Cupredoxins - blue copper proteins"/>
    <property type="match status" value="1"/>
</dbReference>
<dbReference type="SUPFAM" id="SSF51126">
    <property type="entry name" value="Pectin lyase-like"/>
    <property type="match status" value="2"/>
</dbReference>
<evidence type="ECO:0000256" key="9">
    <source>
        <dbReference type="ARBA" id="ARBA00023136"/>
    </source>
</evidence>
<dbReference type="FunFam" id="2.60.40.10:FF:000857">
    <property type="entry name" value="PKHD1 like 1"/>
    <property type="match status" value="1"/>
</dbReference>
<dbReference type="FunFam" id="2.160.20.10:FF:000070">
    <property type="entry name" value="PKHD1 like 1"/>
    <property type="match status" value="1"/>
</dbReference>
<dbReference type="FunFam" id="2.60.120.1560:FF:000004">
    <property type="entry name" value="PKHD1-like 1"/>
    <property type="match status" value="1"/>
</dbReference>
<evidence type="ECO:0000256" key="4">
    <source>
        <dbReference type="ARBA" id="ARBA00022475"/>
    </source>
</evidence>
<dbReference type="PANTHER" id="PTHR46769:SF2">
    <property type="entry name" value="FIBROCYSTIN-L ISOFORM 2 PRECURSOR-RELATED"/>
    <property type="match status" value="1"/>
</dbReference>
<dbReference type="PROSITE" id="PS51820">
    <property type="entry name" value="PA14"/>
    <property type="match status" value="1"/>
</dbReference>
<evidence type="ECO:0000259" key="13">
    <source>
        <dbReference type="PROSITE" id="PS51820"/>
    </source>
</evidence>
<evidence type="ECO:0000256" key="1">
    <source>
        <dbReference type="ARBA" id="ARBA00004167"/>
    </source>
</evidence>
<dbReference type="InterPro" id="IPR052387">
    <property type="entry name" value="Fibrocystin"/>
</dbReference>
<feature type="domain" description="G8" evidence="12">
    <location>
        <begin position="2128"/>
        <end position="2248"/>
    </location>
</feature>
<evidence type="ECO:0000256" key="7">
    <source>
        <dbReference type="ARBA" id="ARBA00022737"/>
    </source>
</evidence>
<dbReference type="InterPro" id="IPR011050">
    <property type="entry name" value="Pectin_lyase_fold/virulence"/>
</dbReference>
<dbReference type="SMART" id="SM00429">
    <property type="entry name" value="IPT"/>
    <property type="match status" value="11"/>
</dbReference>
<feature type="domain" description="PA14" evidence="13">
    <location>
        <begin position="329"/>
        <end position="483"/>
    </location>
</feature>
<protein>
    <submittedName>
        <fullName evidence="14">PKHD1 like 1</fullName>
    </submittedName>
</protein>
<dbReference type="FunFam" id="2.60.40.10:FF:000616">
    <property type="entry name" value="PKHD1 like 1"/>
    <property type="match status" value="2"/>
</dbReference>
<evidence type="ECO:0000256" key="6">
    <source>
        <dbReference type="ARBA" id="ARBA00022729"/>
    </source>
</evidence>
<evidence type="ECO:0000256" key="10">
    <source>
        <dbReference type="ARBA" id="ARBA00023180"/>
    </source>
</evidence>
<dbReference type="FunFam" id="2.60.40.10:FF:001165">
    <property type="entry name" value="PKHD1 like 1"/>
    <property type="match status" value="1"/>
</dbReference>
<dbReference type="InterPro" id="IPR014756">
    <property type="entry name" value="Ig_E-set"/>
</dbReference>
<keyword evidence="5" id="KW-0812">Transmembrane</keyword>
<dbReference type="Gene3D" id="2.160.20.10">
    <property type="entry name" value="Single-stranded right-handed beta-helix, Pectin lyase-like"/>
    <property type="match status" value="1"/>
</dbReference>
<dbReference type="Pfam" id="PF01833">
    <property type="entry name" value="TIG"/>
    <property type="match status" value="12"/>
</dbReference>
<dbReference type="InterPro" id="IPR011658">
    <property type="entry name" value="PA14_dom"/>
</dbReference>
<sequence length="4052" mass="444357">NILIRLNLYLTDCPTISVLTGAQRVNKVTPNYGSLNGGTRLTIEGQGFAQASQFKLNANDPKFGNTVTLVSRTRSVPCDVERDSTHSTQITCYTRALPEDDYEVRVSVDGMPIPSSRICSGYQWYYWCMFYPRIFRTPSIQSIRPLSGPPGTVVTLRGRIYTDVYGSSTDKSSSGMAVRFLRAYMGGMPCELLKPNSDEKYGLYLDSDNSQWGYMSCKMTGTYVGHHNLSYILDSDFGRSLPDFGIFSISALNKLAMFQTYAEVTGVSPSEGSVFGGTLLTIQGRYFDETDKPAMVLVGGRECQVQSISNERIICITPSYERTNMTVFPGGRGFKMEMWNNSSPNLLEDVLSYDSSRSGYSVQWVDSLSYVWPAEIDNFVVRLSGFFVPMETDNYHFQIKAVDRCQLYFSKTGLPKDKVKIAHHSSYTSSFFSYNTQRSEVMRLEKGKPYYIEILVQEYAGTASVDVAFFKEISPFTAQQTTESVNEKQNSAGLRYELLPVLYVVRFEGWTPITPVNEVQTLRISSNCFSLSNCEYTYYFLAYGGLTTGPIPVSASAMELQNALNDLWTIKPDSVTVTKQELDTEALYNVTFNSNRGNFEDLEYFIMDSDMNITVSEDVKGQASLEKFTLLWGGVPSLPLPFNASETEVRSALDVMVTAKCPAEIPTMENTNVKLFRDYETTTGFSGYLSRRGVRVTDSEAFCGRWSLKNPEILFNANDITASGTIYSPIALQTYNTLCLAYKGRLVNELGILFSYQGNTYREENIRISVPFDSTDEWNYKCVDLLDSIQTNYIGSNYKLLQFSVYGVAADSVYFIDAVHLGREVTALDSNVIIHRRRPPALASSGHFFSSIFVRKQANASQVSYEITATPYNCGFGVPLFEIGFLEKMPDSTGDRLIQSQGNATVTITRPQKVSPPLTGTFDVEFFGRRVEGLAVDISAADLQYSLQGIPELGQLQVQRSGDCRGYSWYIQWLTIPGNQPLLKINASNVVGVNPSVTSRKIEQGSLFKQRIMGDFLRVPTNKPQVEVFINGIPSWCSGDCGFTWSPSKTPTVTGISPTQGSSGLGTVLTITGSGFDGRNVTVKTGDVECSVLQVTNSSITCQVGPASAGVQPVSLSFSVLGNAQYQNDNSFNFTHLLGVTSINPTTGSVAGGTILTVSGYGFSNDTAVTIGTQPCNVIEVELSQLRCIVPAGSEGEQRVTLTMAEMTAVSDGFFTYSTNLTASITSVSPQTTTVFGHRILTILGTNFEEHSNGSSVLIGEAECELLQWTNENITCLLPTLPPAEYNVHVRVGNQGYPLTSAGVNTTIEYVLEVTGFSPSLGSLYGGTTITISGSGFSPVLHFVTKCAFVTTCLYGQGYAWSPSALIASVGDTVVWLWDAPAFVSSLGYRVFSVSSPSSTDYDGIAFSSGDTQTAKGFFAYRFTSPGVYYYSSGYIDSGNQKTLQGVVTVMPLEESTIRLQVFVTGIEATMNIGKMNSSDSTCVAISDCFRDQLEFNETSDSLYFSFTSCASPTVYHIKPEHGTTHDIIKINGSGFSGINCANEVKVGDHPCNVISSTSTEINCQLSPDSGTPVGIPLPVTVLVNNLGTAILAMPKEYDRRFVLLPVIDFIFPLVGSTTGHTRLFISGSGFSNGLITVAGVPCNMVSMNYSHVVCDTSPSEARRGDVVVYVNSISSSCSFDCKFEYSDSVSPYVSMVLPNSVSGNATNVVITGSGFGNDSDDLVVSAANILLEVIEVTDSSIKALVGALPAGTHVLQVVVMSKGLATGDATLTSIAQASINPTSGSIAGGTPLLITGNGFVAGNTTVRLANSPCRILDVTPDTVKCMTPPHAEGQVQVNIKVFGVVYPPQHFNYSREQTPNITSVSPRTGPPGTEITVSGFGFGSDAALVSLEIDGVPCSVSSVTDTQLLCNVGEHAGGTFPVMFHHQVKGHALTQSIFTYELLLTGVTPNEGSYAGGAIVAIQGSGFDPKSTKVLICNRECNVHLQNSTSTQLNCEVPPNNGTEAERACTVIVMNGDDAVNLTNSYTYRSSLTPVITDVTPRRGGTAGGTRLTITGSGFSSNVNEVSVTIAGSVCDVQSASESQIICVTNAQPRSQETQVRVQLGNRGIARMDNNSFFYIDVWSSPYTWGGLSPPEEGMFAVITAGQTILLDISTPVLKMLLIQGGRLIFDEADIELQAENILITDGGALQIGTEQAPFQHKAIITLHGHLRSTELPVYGTKTLAVREGVLDLHGIPVPIPWTRLSQTTQSGSNTLTLMDAVTWKAGDEIVIASTGHRHSQRENELRRIASVSSDRMTLTLTEPLKYTHLGVSVTLPDGTVFEARAEVGLLTRNIVVRGSNNVEWNDQIEACPDGFNTGEFATQTCFQGRFGEEVGSDQFGGCIMFHAPQPNQNLAIGRIEYVELFNVGQAFRLGRYPIHWHLMGDVKFMSYVRGCGIHQSYNRAVTIHNTHNLLVEHNVIYNIMGGAFFIEDGIETGNILQYNLAVFVKQSTSLLNDDVTPAAYWVTNPNNTIRHNAAAGGTHFGFWYRMHDHPDSPSYDPNICQKRVPLGQFFNNTVHSQGWFGLWIFQEFFPMRTGSCSSSTPAPAVFRRFTSWNNEKGAEWVNVGAVQFSEFLMVNNEKAGVEAKRIIWQYVSGWGLDGGAAVVNSTMVGHVDELGLGSHYCTARGVVLPLDDGMSIINTKFVNFDRPSCAAVGVAEMFHCGGWSVRFSGIQYYQSPNKAWFRWEHEVALVDTDGSLTGNVSYKVVPRSNLLDPRRCFPGTEWSVGVPAAVCDNTINFHRMVVANPSPPSLQSKDAILTNSYGTCVLPFLQKHTFGWMAMLPTGQTYNWYFDGASQITNISYNGRVYGFRPENYIIINHKLTQRPDRFHIIDDRNGSSQPLNPTANVNGDWYFNQTYKDLYYMVSGRDRETSRRKRNSVDRSVVDRWLDFRVYQCYYPNCIQPLPLPESVVTSSNSSSSSFRPANFIYVLWSNTSFWRSSSVNNFNVPQEGSDVIIPAGIWMVVDVVVPSLNKLKIVGVLEIPDTNNVTSTSSVSQYNNIVLNATYISIPHPGHPGGRLIAGWPNEPFRGQLQIILRGSHSTPDWLLPSGLNQGSKVLGVFGSLDLYGMPHNVYHTKLASTSQAGNSTISLQESVDWKVGDRILLSTTSYDPWQTEIRTITAVSDYGRTLTLDQPLSYTHIGESYSVPGTSRSYQLAGNVALLTRNIKIIGQEYPEMNTQSYGARVLVGTFFDFRGKAQIRNVQFYNTGQEGWNDLSDPRYSLVFYNLGRVVGESYIKGCAFHNGFAPAIGVFGTDGLSIEDNVIHHTVGEGIRVWGDRNVVRRNLVTMTLWPGSYNGRAEEFNFEWNAAIEVSEATNVILQGNIVAGYERVGYRIDGEPCPGSPNSVAQWSQNEAHGGLYGLYMNKEGLPGCSQIQGFTVWRSFDFGIYVQVSMNVFISNVSLIDNGMGIMSLIYSPPSLSHAYSSKTVHVQGALIVGSSPNFNCFDRLSTTMTYVDLSRSHKAPRPPNGGRSGICWPTFESAHNNGPQKSLTGLMSYNAIAGLMTVSDTTFVGFRSVCSTERNYMFMTNPGNEDLQHPISVEMISKINSTEDSLAFIHRPDLGKVNPADCVDMDCDAKKKTMLKDLDGSFLGAVGAVVPQSEYEWNGNPRHGLGDYRIPKVMLTSLNGSRIPMNQIAPYKGVIRDTCTYMSTWQSYKCFGLNYRMLVIESLDADTETRRLSPVAILGDKYVDLINGPQDHGWCAGYTCQKRVSLFHAIIATNKSFDIYFTSTTPQKLRLMLLNAGLTEAVRVAIFYSNPQRLDVYVNNNLVGPTNAQWNADKTDYTLSGPTYTGQYVPSFNSSHGSNFFDQDYKMMNILLRGSEPVDIRTSPVLFLAFNLPGMTEAEFFGANLVNNLATFLKIPPSKIRITKIVREGTNARRRRSTGLTVEVEIREPPVQTSTNNSTDQQFEVLKNIADDLGRAAISGNLSQSIGFNVSSLGIIPPPPPSSDPSWNDVRFLAYVLFFHIQAYFSISFKVSQKWMLRLSFLAYSIVLHTVSPETAS</sequence>
<dbReference type="Ensembl" id="ENSSGRT00000093285.1">
    <property type="protein sequence ID" value="ENSSGRP00000087642.1"/>
    <property type="gene ID" value="ENSSGRG00000044015.1"/>
</dbReference>
<accession>A0A672RGE5</accession>
<dbReference type="FunFam" id="2.60.40.10:FF:001316">
    <property type="entry name" value="PKHD1 like 1"/>
    <property type="match status" value="1"/>
</dbReference>
<dbReference type="GO" id="GO:0007399">
    <property type="term" value="P:nervous system development"/>
    <property type="evidence" value="ECO:0007669"/>
    <property type="project" value="UniProtKB-ARBA"/>
</dbReference>
<keyword evidence="10" id="KW-0325">Glycoprotein</keyword>
<dbReference type="Pfam" id="PF10162">
    <property type="entry name" value="G8"/>
    <property type="match status" value="2"/>
</dbReference>
<evidence type="ECO:0000256" key="3">
    <source>
        <dbReference type="ARBA" id="ARBA00004316"/>
    </source>
</evidence>
<dbReference type="PROSITE" id="PS51484">
    <property type="entry name" value="G8"/>
    <property type="match status" value="2"/>
</dbReference>
<dbReference type="PANTHER" id="PTHR46769">
    <property type="entry name" value="POLYCYSTIC KIDNEY AND HEPATIC DISEASE 1 (AUTOSOMAL RECESSIVE)-LIKE 1"/>
    <property type="match status" value="1"/>
</dbReference>
<dbReference type="InterPro" id="IPR006626">
    <property type="entry name" value="PbH1"/>
</dbReference>
<name>A0A672RGE5_SINGR</name>
<dbReference type="FunFam" id="2.60.40.10:FF:001332">
    <property type="entry name" value="PKHD1 like 1"/>
    <property type="match status" value="1"/>
</dbReference>